<proteinExistence type="predicted"/>
<protein>
    <submittedName>
        <fullName evidence="1">Uncharacterized protein</fullName>
    </submittedName>
</protein>
<reference evidence="2" key="1">
    <citation type="submission" date="2014-09" db="EMBL/GenBank/DDBJ databases">
        <authorList>
            <person name="Mudge J."/>
            <person name="Ramaraj T."/>
            <person name="Lindquist I.E."/>
            <person name="Bharti A.K."/>
            <person name="Sundararajan A."/>
            <person name="Cameron C.T."/>
            <person name="Woodward J.E."/>
            <person name="May G.D."/>
            <person name="Brubaker C."/>
            <person name="Broadhvest J."/>
            <person name="Wilkins T.A."/>
        </authorList>
    </citation>
    <scope>NUCLEOTIDE SEQUENCE</scope>
    <source>
        <strain evidence="2">cv. AKA8401</strain>
    </source>
</reference>
<dbReference type="EMBL" id="JRRC01033577">
    <property type="protein sequence ID" value="KHF98239.1"/>
    <property type="molecule type" value="Genomic_DNA"/>
</dbReference>
<dbReference type="Proteomes" id="UP000032142">
    <property type="component" value="Unassembled WGS sequence"/>
</dbReference>
<organism evidence="1 2">
    <name type="scientific">Gossypium arboreum</name>
    <name type="common">Tree cotton</name>
    <name type="synonym">Gossypium nanking</name>
    <dbReference type="NCBI Taxonomy" id="29729"/>
    <lineage>
        <taxon>Eukaryota</taxon>
        <taxon>Viridiplantae</taxon>
        <taxon>Streptophyta</taxon>
        <taxon>Embryophyta</taxon>
        <taxon>Tracheophyta</taxon>
        <taxon>Spermatophyta</taxon>
        <taxon>Magnoliopsida</taxon>
        <taxon>eudicotyledons</taxon>
        <taxon>Gunneridae</taxon>
        <taxon>Pentapetalae</taxon>
        <taxon>rosids</taxon>
        <taxon>malvids</taxon>
        <taxon>Malvales</taxon>
        <taxon>Malvaceae</taxon>
        <taxon>Malvoideae</taxon>
        <taxon>Gossypium</taxon>
    </lineage>
</organism>
<keyword evidence="2" id="KW-1185">Reference proteome</keyword>
<name>A0A0B0MBV2_GOSAR</name>
<sequence>MPILRSSYELRDRQQSPSHYRLFLVFDKFKFETMACIS</sequence>
<evidence type="ECO:0000313" key="1">
    <source>
        <dbReference type="EMBL" id="KHF98239.1"/>
    </source>
</evidence>
<accession>A0A0B0MBV2</accession>
<evidence type="ECO:0000313" key="2">
    <source>
        <dbReference type="Proteomes" id="UP000032142"/>
    </source>
</evidence>
<dbReference type="AlphaFoldDB" id="A0A0B0MBV2"/>
<comment type="caution">
    <text evidence="1">The sequence shown here is derived from an EMBL/GenBank/DDBJ whole genome shotgun (WGS) entry which is preliminary data.</text>
</comment>
<gene>
    <name evidence="1" type="ORF">F383_37585</name>
</gene>